<comment type="caution">
    <text evidence="1">The sequence shown here is derived from an EMBL/GenBank/DDBJ whole genome shotgun (WGS) entry which is preliminary data.</text>
</comment>
<accession>A0A9Q1G141</accession>
<protein>
    <submittedName>
        <fullName evidence="1">Uncharacterized protein</fullName>
    </submittedName>
</protein>
<organism evidence="1 2">
    <name type="scientific">Synaphobranchus kaupii</name>
    <name type="common">Kaup's arrowtooth eel</name>
    <dbReference type="NCBI Taxonomy" id="118154"/>
    <lineage>
        <taxon>Eukaryota</taxon>
        <taxon>Metazoa</taxon>
        <taxon>Chordata</taxon>
        <taxon>Craniata</taxon>
        <taxon>Vertebrata</taxon>
        <taxon>Euteleostomi</taxon>
        <taxon>Actinopterygii</taxon>
        <taxon>Neopterygii</taxon>
        <taxon>Teleostei</taxon>
        <taxon>Anguilliformes</taxon>
        <taxon>Synaphobranchidae</taxon>
        <taxon>Synaphobranchus</taxon>
    </lineage>
</organism>
<sequence length="105" mass="12249">MPGHVRKVHRARETVSRERVGEKIEVKTDRMKGLRWLAHLEGNMTLAFKRSRRRGGQKGPYFTAVEADPQCTAAGVLWRCSCEEPLFHLSDFRVTEEEEHDKERE</sequence>
<keyword evidence="2" id="KW-1185">Reference proteome</keyword>
<dbReference type="AlphaFoldDB" id="A0A9Q1G141"/>
<name>A0A9Q1G141_SYNKA</name>
<evidence type="ECO:0000313" key="2">
    <source>
        <dbReference type="Proteomes" id="UP001152622"/>
    </source>
</evidence>
<evidence type="ECO:0000313" key="1">
    <source>
        <dbReference type="EMBL" id="KAJ8371292.1"/>
    </source>
</evidence>
<dbReference type="EMBL" id="JAINUF010000003">
    <property type="protein sequence ID" value="KAJ8371292.1"/>
    <property type="molecule type" value="Genomic_DNA"/>
</dbReference>
<reference evidence="1" key="1">
    <citation type="journal article" date="2023" name="Science">
        <title>Genome structures resolve the early diversification of teleost fishes.</title>
        <authorList>
            <person name="Parey E."/>
            <person name="Louis A."/>
            <person name="Montfort J."/>
            <person name="Bouchez O."/>
            <person name="Roques C."/>
            <person name="Iampietro C."/>
            <person name="Lluch J."/>
            <person name="Castinel A."/>
            <person name="Donnadieu C."/>
            <person name="Desvignes T."/>
            <person name="Floi Bucao C."/>
            <person name="Jouanno E."/>
            <person name="Wen M."/>
            <person name="Mejri S."/>
            <person name="Dirks R."/>
            <person name="Jansen H."/>
            <person name="Henkel C."/>
            <person name="Chen W.J."/>
            <person name="Zahm M."/>
            <person name="Cabau C."/>
            <person name="Klopp C."/>
            <person name="Thompson A.W."/>
            <person name="Robinson-Rechavi M."/>
            <person name="Braasch I."/>
            <person name="Lecointre G."/>
            <person name="Bobe J."/>
            <person name="Postlethwait J.H."/>
            <person name="Berthelot C."/>
            <person name="Roest Crollius H."/>
            <person name="Guiguen Y."/>
        </authorList>
    </citation>
    <scope>NUCLEOTIDE SEQUENCE</scope>
    <source>
        <strain evidence="1">WJC10195</strain>
    </source>
</reference>
<proteinExistence type="predicted"/>
<dbReference type="Proteomes" id="UP001152622">
    <property type="component" value="Chromosome 3"/>
</dbReference>
<gene>
    <name evidence="1" type="ORF">SKAU_G00113200</name>
</gene>